<evidence type="ECO:0008006" key="3">
    <source>
        <dbReference type="Google" id="ProtNLM"/>
    </source>
</evidence>
<dbReference type="PANTHER" id="PTHR38926:SF5">
    <property type="entry name" value="F-BOX AND LEUCINE-RICH REPEAT PROTEIN 6"/>
    <property type="match status" value="1"/>
</dbReference>
<reference evidence="1" key="1">
    <citation type="journal article" date="2020" name="Fungal Divers.">
        <title>Resolving the Mortierellaceae phylogeny through synthesis of multi-gene phylogenetics and phylogenomics.</title>
        <authorList>
            <person name="Vandepol N."/>
            <person name="Liber J."/>
            <person name="Desiro A."/>
            <person name="Na H."/>
            <person name="Kennedy M."/>
            <person name="Barry K."/>
            <person name="Grigoriev I.V."/>
            <person name="Miller A.N."/>
            <person name="O'Donnell K."/>
            <person name="Stajich J.E."/>
            <person name="Bonito G."/>
        </authorList>
    </citation>
    <scope>NUCLEOTIDE SEQUENCE</scope>
    <source>
        <strain evidence="1">NRRL 28262</strain>
    </source>
</reference>
<protein>
    <recommendedName>
        <fullName evidence="3">F-box domain-containing protein</fullName>
    </recommendedName>
</protein>
<dbReference type="SUPFAM" id="SSF52047">
    <property type="entry name" value="RNI-like"/>
    <property type="match status" value="1"/>
</dbReference>
<gene>
    <name evidence="1" type="ORF">BGZ95_004336</name>
</gene>
<accession>A0AAD4H354</accession>
<organism evidence="1 2">
    <name type="scientific">Linnemannia exigua</name>
    <dbReference type="NCBI Taxonomy" id="604196"/>
    <lineage>
        <taxon>Eukaryota</taxon>
        <taxon>Fungi</taxon>
        <taxon>Fungi incertae sedis</taxon>
        <taxon>Mucoromycota</taxon>
        <taxon>Mortierellomycotina</taxon>
        <taxon>Mortierellomycetes</taxon>
        <taxon>Mortierellales</taxon>
        <taxon>Mortierellaceae</taxon>
        <taxon>Linnemannia</taxon>
    </lineage>
</organism>
<dbReference type="EMBL" id="JAAAIL010002076">
    <property type="protein sequence ID" value="KAG0260870.1"/>
    <property type="molecule type" value="Genomic_DNA"/>
</dbReference>
<dbReference type="Gene3D" id="3.80.10.10">
    <property type="entry name" value="Ribonuclease Inhibitor"/>
    <property type="match status" value="1"/>
</dbReference>
<dbReference type="InterPro" id="IPR032675">
    <property type="entry name" value="LRR_dom_sf"/>
</dbReference>
<name>A0AAD4H354_9FUNG</name>
<dbReference type="PANTHER" id="PTHR38926">
    <property type="entry name" value="F-BOX DOMAIN CONTAINING PROTEIN, EXPRESSED"/>
    <property type="match status" value="1"/>
</dbReference>
<proteinExistence type="predicted"/>
<sequence length="607" mass="67478">MVACTTFFHIPELVASLSPFLTTQDLARLVQTNRLLSHACSPLFWSDLDIHHPDAALALIHCPQALQALNGNLGNIRSLKTETNFVSHYVIGLASYLETSSSCLGAKRPSWLPSLTSYCPATSVPLSFPPLTNLTRLSCSLSVGNLPCGPSWSGDQLSLQLCYLVSLNLGLQDLSIDGLRLGDDLVLRVVARTISRLLSLKRLTLAPAHKAHVGHGVAEVLLFHCPASIESFTLDSEIVCGPMPPCLFPNDKDCDEGPVVVNMAPLVRLKELRLPENYAGYLADPLCAIMKQCPALESWIVPCVVYEEAGQELSDVLKSHCPNIRELFIRAPGKEQHGPTVISIMEKLPSHQLETFYFKSYREFLPERMLMALQRHSESLRGIRFDNCCTIGGQTIQTILTGCKVLEEFAIDGLTYFPSRVDLCLEDAVEFRWASNRLRRLQLVMTFGEFEDGAVDANGTLSWTENDMYRWSLVEKLAVQIGSLRDLEVLDIKALSMVTGNVVSRYHQVPVPGLLVLGDNSKTRYGFLDRLQGLHKLRKLSGSFRVRAMTATTGIIGAREVDWLSEHWPSLKTAELMPTDYELNRESVPECLKQLQLNRPDLAVSLH</sequence>
<dbReference type="AlphaFoldDB" id="A0AAD4H354"/>
<keyword evidence="2" id="KW-1185">Reference proteome</keyword>
<evidence type="ECO:0000313" key="2">
    <source>
        <dbReference type="Proteomes" id="UP001194580"/>
    </source>
</evidence>
<evidence type="ECO:0000313" key="1">
    <source>
        <dbReference type="EMBL" id="KAG0260870.1"/>
    </source>
</evidence>
<comment type="caution">
    <text evidence="1">The sequence shown here is derived from an EMBL/GenBank/DDBJ whole genome shotgun (WGS) entry which is preliminary data.</text>
</comment>
<dbReference type="Proteomes" id="UP001194580">
    <property type="component" value="Unassembled WGS sequence"/>
</dbReference>